<dbReference type="EMBL" id="JARVKF010000429">
    <property type="protein sequence ID" value="KAK9414313.1"/>
    <property type="molecule type" value="Genomic_DNA"/>
</dbReference>
<dbReference type="InterPro" id="IPR001623">
    <property type="entry name" value="DnaJ_domain"/>
</dbReference>
<dbReference type="Pfam" id="PF00226">
    <property type="entry name" value="DnaJ"/>
    <property type="match status" value="1"/>
</dbReference>
<dbReference type="PANTHER" id="PTHR44029:SF1">
    <property type="entry name" value="DNAJ HOMOLOG SUBFAMILY C MEMBER 21"/>
    <property type="match status" value="1"/>
</dbReference>
<feature type="compositionally biased region" description="Basic and acidic residues" evidence="1">
    <location>
        <begin position="164"/>
        <end position="229"/>
    </location>
</feature>
<evidence type="ECO:0000313" key="4">
    <source>
        <dbReference type="Proteomes" id="UP001408356"/>
    </source>
</evidence>
<evidence type="ECO:0000313" key="3">
    <source>
        <dbReference type="EMBL" id="KAK9414313.1"/>
    </source>
</evidence>
<name>A0ABR2UII5_9PEZI</name>
<dbReference type="InterPro" id="IPR051964">
    <property type="entry name" value="Chaperone_stress_response"/>
</dbReference>
<accession>A0ABR2UII5</accession>
<organism evidence="3 4">
    <name type="scientific">Seiridium unicorne</name>
    <dbReference type="NCBI Taxonomy" id="138068"/>
    <lineage>
        <taxon>Eukaryota</taxon>
        <taxon>Fungi</taxon>
        <taxon>Dikarya</taxon>
        <taxon>Ascomycota</taxon>
        <taxon>Pezizomycotina</taxon>
        <taxon>Sordariomycetes</taxon>
        <taxon>Xylariomycetidae</taxon>
        <taxon>Amphisphaeriales</taxon>
        <taxon>Sporocadaceae</taxon>
        <taxon>Seiridium</taxon>
    </lineage>
</organism>
<comment type="caution">
    <text evidence="3">The sequence shown here is derived from an EMBL/GenBank/DDBJ whole genome shotgun (WGS) entry which is preliminary data.</text>
</comment>
<dbReference type="PANTHER" id="PTHR44029">
    <property type="entry name" value="DNAJ HOMOLOG SUBFAMILY C MEMBER 21"/>
    <property type="match status" value="1"/>
</dbReference>
<dbReference type="SMART" id="SM00271">
    <property type="entry name" value="DnaJ"/>
    <property type="match status" value="1"/>
</dbReference>
<sequence length="297" mass="33740">MASVPSFNYYEELEVSQTASREEIVAAYRRLAMVHHPDKNHGDAETATAKFQRLGEAYEVLSEPEHRAHYDRVIGIGTSNPASSSTEDNPFGGPFDSGFYHGARTENDDGTFDIQLGPDVYMHFTDLPQASEAPGMFEYLRDMARHAELAAVARQAEAQAQEAARAELMRQAEEARQKKSRERAQRQEEKKAREEAEAAERAAQQKKDEQQFEEDRKKQEELWEQKEATTPEEKQAICLHVKFWTKIKQDQKLKCGSCHKKRGGFGFKCPYCEVLVCQSCQTQLVEKKRKADAASST</sequence>
<dbReference type="CDD" id="cd06257">
    <property type="entry name" value="DnaJ"/>
    <property type="match status" value="1"/>
</dbReference>
<feature type="domain" description="J" evidence="2">
    <location>
        <begin position="8"/>
        <end position="74"/>
    </location>
</feature>
<gene>
    <name evidence="3" type="ORF">SUNI508_02412</name>
</gene>
<dbReference type="SUPFAM" id="SSF46565">
    <property type="entry name" value="Chaperone J-domain"/>
    <property type="match status" value="1"/>
</dbReference>
<dbReference type="InterPro" id="IPR036869">
    <property type="entry name" value="J_dom_sf"/>
</dbReference>
<feature type="region of interest" description="Disordered" evidence="1">
    <location>
        <begin position="163"/>
        <end position="229"/>
    </location>
</feature>
<dbReference type="Gene3D" id="1.10.287.110">
    <property type="entry name" value="DnaJ domain"/>
    <property type="match status" value="1"/>
</dbReference>
<keyword evidence="4" id="KW-1185">Reference proteome</keyword>
<protein>
    <submittedName>
        <fullName evidence="3">Chaperone protein DnaJ</fullName>
    </submittedName>
</protein>
<dbReference type="PRINTS" id="PR00625">
    <property type="entry name" value="JDOMAIN"/>
</dbReference>
<evidence type="ECO:0000256" key="1">
    <source>
        <dbReference type="SAM" id="MobiDB-lite"/>
    </source>
</evidence>
<proteinExistence type="predicted"/>
<evidence type="ECO:0000259" key="2">
    <source>
        <dbReference type="PROSITE" id="PS50076"/>
    </source>
</evidence>
<reference evidence="3 4" key="1">
    <citation type="journal article" date="2024" name="J. Plant Pathol.">
        <title>Sequence and assembly of the genome of Seiridium unicorne, isolate CBS 538.82, causal agent of cypress canker disease.</title>
        <authorList>
            <person name="Scali E."/>
            <person name="Rocca G.D."/>
            <person name="Danti R."/>
            <person name="Garbelotto M."/>
            <person name="Barberini S."/>
            <person name="Baroncelli R."/>
            <person name="Emiliani G."/>
        </authorList>
    </citation>
    <scope>NUCLEOTIDE SEQUENCE [LARGE SCALE GENOMIC DNA]</scope>
    <source>
        <strain evidence="3 4">BM-138-508</strain>
    </source>
</reference>
<dbReference type="Proteomes" id="UP001408356">
    <property type="component" value="Unassembled WGS sequence"/>
</dbReference>
<dbReference type="PROSITE" id="PS50076">
    <property type="entry name" value="DNAJ_2"/>
    <property type="match status" value="1"/>
</dbReference>